<sequence>MKIEVNGLQMNVEIAGDGPALLLLHGFTGSSENWTPFLESWTKDFKVIMPDLIGHGKSEAPIYPDRYEMDQAVEDIMALLDRLQIDKTHVLGYSMGGRLALTLATSFPERINTLLLESSSPGLANDEERRQRVEKDENIADSIMEKGVEDFVLKWENIPLFDTQKRLSEEIRRSVRQQRMVNSACGLANNLKGMGTGKQRPLWNELESLNIPVFLLVGELDRKFCNIAEKMLESLPDAKLIRFPDTGHAIHVEDPRFFGRIVKEALLECSNT</sequence>
<dbReference type="PANTHER" id="PTHR42916">
    <property type="entry name" value="2-SUCCINYL-5-ENOLPYRUVYL-6-HYDROXY-3-CYCLOHEXENE-1-CARBOXYLATE SYNTHASE"/>
    <property type="match status" value="1"/>
</dbReference>
<dbReference type="NCBIfam" id="TIGR03695">
    <property type="entry name" value="menH_SHCHC"/>
    <property type="match status" value="1"/>
</dbReference>
<dbReference type="GO" id="GO:0009234">
    <property type="term" value="P:menaquinone biosynthetic process"/>
    <property type="evidence" value="ECO:0007669"/>
    <property type="project" value="UniProtKB-UniRule"/>
</dbReference>
<name>A0A5R9F9Q8_9BACL</name>
<dbReference type="GO" id="GO:0070205">
    <property type="term" value="F:2-succinyl-6-hydroxy-2,4-cyclohexadiene-1-carboxylate synthase activity"/>
    <property type="evidence" value="ECO:0007669"/>
    <property type="project" value="UniProtKB-UniRule"/>
</dbReference>
<dbReference type="PRINTS" id="PR00111">
    <property type="entry name" value="ABHYDROLASE"/>
</dbReference>
<keyword evidence="2 3" id="KW-0456">Lyase</keyword>
<dbReference type="AlphaFoldDB" id="A0A5R9F9Q8"/>
<accession>A0A5R9F9Q8</accession>
<comment type="similarity">
    <text evidence="3">Belongs to the AB hydrolase superfamily. MenH family.</text>
</comment>
<evidence type="ECO:0000259" key="4">
    <source>
        <dbReference type="Pfam" id="PF00561"/>
    </source>
</evidence>
<dbReference type="UniPathway" id="UPA01057">
    <property type="reaction ID" value="UER00900"/>
</dbReference>
<dbReference type="InterPro" id="IPR000073">
    <property type="entry name" value="AB_hydrolase_1"/>
</dbReference>
<feature type="domain" description="AB hydrolase-1" evidence="4">
    <location>
        <begin position="19"/>
        <end position="255"/>
    </location>
</feature>
<dbReference type="OrthoDB" id="9808398at2"/>
<dbReference type="Proteomes" id="UP000308230">
    <property type="component" value="Unassembled WGS sequence"/>
</dbReference>
<evidence type="ECO:0000256" key="2">
    <source>
        <dbReference type="ARBA" id="ARBA00023239"/>
    </source>
</evidence>
<protein>
    <recommendedName>
        <fullName evidence="3">Putative 2-succinyl-6-hydroxy-2,4-cyclohexadiene-1-carboxylate synthase</fullName>
        <shortName evidence="3">SHCHC synthase</shortName>
        <ecNumber evidence="3">4.2.99.20</ecNumber>
    </recommendedName>
</protein>
<evidence type="ECO:0000256" key="3">
    <source>
        <dbReference type="HAMAP-Rule" id="MF_01660"/>
    </source>
</evidence>
<comment type="function">
    <text evidence="3">Catalyzes a proton abstraction reaction that results in 2,5-elimination of pyruvate from 2-succinyl-5-enolpyruvyl-6-hydroxy-3-cyclohexene-1-carboxylate (SEPHCHC) and the formation of 2-succinyl-6-hydroxy-2,4-cyclohexadiene-1-carboxylate (SHCHC).</text>
</comment>
<comment type="pathway">
    <text evidence="3">Quinol/quinone metabolism; 1,4-dihydroxy-2-naphthoate biosynthesis; 1,4-dihydroxy-2-naphthoate from chorismate: step 3/7.</text>
</comment>
<dbReference type="RefSeq" id="WP_138122425.1">
    <property type="nucleotide sequence ID" value="NZ_SWLG01000001.1"/>
</dbReference>
<comment type="pathway">
    <text evidence="3">Quinol/quinone metabolism; menaquinone biosynthesis.</text>
</comment>
<comment type="caution">
    <text evidence="5">The sequence shown here is derived from an EMBL/GenBank/DDBJ whole genome shotgun (WGS) entry which is preliminary data.</text>
</comment>
<keyword evidence="6" id="KW-1185">Reference proteome</keyword>
<comment type="subunit">
    <text evidence="3">Monomer.</text>
</comment>
<dbReference type="EMBL" id="SWLG01000001">
    <property type="protein sequence ID" value="TLS39006.1"/>
    <property type="molecule type" value="Genomic_DNA"/>
</dbReference>
<dbReference type="EC" id="4.2.99.20" evidence="3"/>
<dbReference type="PANTHER" id="PTHR42916:SF1">
    <property type="entry name" value="PROTEIN PHYLLO, CHLOROPLASTIC"/>
    <property type="match status" value="1"/>
</dbReference>
<dbReference type="InterPro" id="IPR022485">
    <property type="entry name" value="SHCHC_synthase_MenH"/>
</dbReference>
<evidence type="ECO:0000313" key="6">
    <source>
        <dbReference type="Proteomes" id="UP000308230"/>
    </source>
</evidence>
<evidence type="ECO:0000313" key="5">
    <source>
        <dbReference type="EMBL" id="TLS39006.1"/>
    </source>
</evidence>
<reference evidence="5 6" key="1">
    <citation type="submission" date="2019-04" db="EMBL/GenBank/DDBJ databases">
        <title>Bacillus caeni sp. nov., a bacterium isolated from mangrove sediment.</title>
        <authorList>
            <person name="Huang H."/>
            <person name="Mo K."/>
            <person name="Hu Y."/>
        </authorList>
    </citation>
    <scope>NUCLEOTIDE SEQUENCE [LARGE SCALE GENOMIC DNA]</scope>
    <source>
        <strain evidence="5 6">HB172195</strain>
    </source>
</reference>
<evidence type="ECO:0000256" key="1">
    <source>
        <dbReference type="ARBA" id="ARBA00022428"/>
    </source>
</evidence>
<comment type="catalytic activity">
    <reaction evidence="3">
        <text>5-enolpyruvoyl-6-hydroxy-2-succinyl-cyclohex-3-ene-1-carboxylate = (1R,6R)-6-hydroxy-2-succinyl-cyclohexa-2,4-diene-1-carboxylate + pyruvate</text>
        <dbReference type="Rhea" id="RHEA:25597"/>
        <dbReference type="ChEBI" id="CHEBI:15361"/>
        <dbReference type="ChEBI" id="CHEBI:58689"/>
        <dbReference type="ChEBI" id="CHEBI:58818"/>
        <dbReference type="EC" id="4.2.99.20"/>
    </reaction>
</comment>
<dbReference type="HAMAP" id="MF_01660">
    <property type="entry name" value="MenH"/>
    <property type="match status" value="1"/>
</dbReference>
<proteinExistence type="inferred from homology"/>
<dbReference type="Pfam" id="PF00561">
    <property type="entry name" value="Abhydrolase_1"/>
    <property type="match status" value="1"/>
</dbReference>
<organism evidence="5 6">
    <name type="scientific">Exobacillus caeni</name>
    <dbReference type="NCBI Taxonomy" id="2574798"/>
    <lineage>
        <taxon>Bacteria</taxon>
        <taxon>Bacillati</taxon>
        <taxon>Bacillota</taxon>
        <taxon>Bacilli</taxon>
        <taxon>Bacillales</taxon>
        <taxon>Guptibacillaceae</taxon>
        <taxon>Exobacillus</taxon>
    </lineage>
</organism>
<dbReference type="SUPFAM" id="SSF53474">
    <property type="entry name" value="alpha/beta-Hydrolases"/>
    <property type="match status" value="1"/>
</dbReference>
<dbReference type="UniPathway" id="UPA00079"/>
<keyword evidence="1 3" id="KW-0474">Menaquinone biosynthesis</keyword>
<dbReference type="Gene3D" id="3.40.50.1820">
    <property type="entry name" value="alpha/beta hydrolase"/>
    <property type="match status" value="1"/>
</dbReference>
<dbReference type="InterPro" id="IPR029058">
    <property type="entry name" value="AB_hydrolase_fold"/>
</dbReference>
<gene>
    <name evidence="3 5" type="primary">menH</name>
    <name evidence="5" type="ORF">FCL54_01465</name>
</gene>